<protein>
    <recommendedName>
        <fullName evidence="3">Nucleotidyltransferase domain-containing protein</fullName>
    </recommendedName>
</protein>
<dbReference type="AlphaFoldDB" id="A0A1H7FKW0"/>
<reference evidence="1 2" key="1">
    <citation type="submission" date="2016-10" db="EMBL/GenBank/DDBJ databases">
        <authorList>
            <person name="de Groot N.N."/>
        </authorList>
    </citation>
    <scope>NUCLEOTIDE SEQUENCE [LARGE SCALE GENOMIC DNA]</scope>
    <source>
        <strain evidence="1 2">CDM_5</strain>
    </source>
</reference>
<organism evidence="1 2">
    <name type="scientific">Haloferax larsenii</name>
    <dbReference type="NCBI Taxonomy" id="302484"/>
    <lineage>
        <taxon>Archaea</taxon>
        <taxon>Methanobacteriati</taxon>
        <taxon>Methanobacteriota</taxon>
        <taxon>Stenosarchaea group</taxon>
        <taxon>Halobacteria</taxon>
        <taxon>Halobacteriales</taxon>
        <taxon>Haloferacaceae</taxon>
        <taxon>Haloferax</taxon>
    </lineage>
</organism>
<gene>
    <name evidence="1" type="ORF">SAMN04488691_10111</name>
</gene>
<sequence>MPLSASQETVLEELVETLSDSATWCVIGSTDSVLRGLDDDPSDIDILATEAAAKQFRDRFSDGFTDTREVGQSQIDTYVVHGEEVEVIFCHREKSHQTPLIDLERIEVVQTEHSGVPLLPLEHLVTVYEQIGKHETVARLQSELGVSAR</sequence>
<evidence type="ECO:0000313" key="2">
    <source>
        <dbReference type="Proteomes" id="UP000183894"/>
    </source>
</evidence>
<evidence type="ECO:0000313" key="1">
    <source>
        <dbReference type="EMBL" id="SEK25082.1"/>
    </source>
</evidence>
<dbReference type="OrthoDB" id="201872at2157"/>
<dbReference type="Proteomes" id="UP000183894">
    <property type="component" value="Unassembled WGS sequence"/>
</dbReference>
<accession>A0A1H7FKW0</accession>
<proteinExistence type="predicted"/>
<evidence type="ECO:0008006" key="3">
    <source>
        <dbReference type="Google" id="ProtNLM"/>
    </source>
</evidence>
<dbReference type="SUPFAM" id="SSF81301">
    <property type="entry name" value="Nucleotidyltransferase"/>
    <property type="match status" value="1"/>
</dbReference>
<dbReference type="RefSeq" id="WP_074790982.1">
    <property type="nucleotide sequence ID" value="NZ_FOAD01000001.1"/>
</dbReference>
<dbReference type="Gene3D" id="3.30.460.40">
    <property type="match status" value="1"/>
</dbReference>
<dbReference type="EMBL" id="FOAD01000001">
    <property type="protein sequence ID" value="SEK25082.1"/>
    <property type="molecule type" value="Genomic_DNA"/>
</dbReference>
<name>A0A1H7FKW0_HALLR</name>
<dbReference type="InterPro" id="IPR043519">
    <property type="entry name" value="NT_sf"/>
</dbReference>